<sequence length="271" mass="30228">MTTLISWIAFDHRKFAAAYVASDSRITWDEAGNKRWDAGRKIFPSSQFPDIFGYVGDVLFPALALSQIVEAIDAGVMFPPDATPWQRHEAVFRAVKISFQRRHEAVDRNFSIFHLARSDQDGGPTIHAWCIEYCVASRDWIDRIMNVPLTTGVIVRLGSGADAARNHDWRWNGDEPLSRSIFSSFCDAIASGEDVLSGGAPQLAGLYTRHAAQVFAIQHNGEMFLNGLPLNHIHDGAELEVRDRLFQRIDIKTGKIVHGAQVHAQPKIKAP</sequence>
<evidence type="ECO:0000313" key="2">
    <source>
        <dbReference type="Proteomes" id="UP001265315"/>
    </source>
</evidence>
<comment type="caution">
    <text evidence="1">The sequence shown here is derived from an EMBL/GenBank/DDBJ whole genome shotgun (WGS) entry which is preliminary data.</text>
</comment>
<name>A0AAW8M0D8_AGRTU</name>
<dbReference type="AlphaFoldDB" id="A0AAW8M0D8"/>
<evidence type="ECO:0000313" key="1">
    <source>
        <dbReference type="EMBL" id="MDR6704878.1"/>
    </source>
</evidence>
<gene>
    <name evidence="1" type="ORF">J2W61_004753</name>
</gene>
<accession>A0AAW8M0D8</accession>
<dbReference type="EMBL" id="JAVDSW010000006">
    <property type="protein sequence ID" value="MDR6704878.1"/>
    <property type="molecule type" value="Genomic_DNA"/>
</dbReference>
<reference evidence="1" key="1">
    <citation type="submission" date="2023-07" db="EMBL/GenBank/DDBJ databases">
        <title>Sorghum-associated microbial communities from plants grown in Nebraska, USA.</title>
        <authorList>
            <person name="Schachtman D."/>
        </authorList>
    </citation>
    <scope>NUCLEOTIDE SEQUENCE</scope>
    <source>
        <strain evidence="1">1457</strain>
    </source>
</reference>
<dbReference type="RefSeq" id="WP_111820902.1">
    <property type="nucleotide sequence ID" value="NZ_JAGIPM010000007.1"/>
</dbReference>
<dbReference type="Proteomes" id="UP001265315">
    <property type="component" value="Unassembled WGS sequence"/>
</dbReference>
<organism evidence="1 2">
    <name type="scientific">Agrobacterium tumefaciens</name>
    <dbReference type="NCBI Taxonomy" id="358"/>
    <lineage>
        <taxon>Bacteria</taxon>
        <taxon>Pseudomonadati</taxon>
        <taxon>Pseudomonadota</taxon>
        <taxon>Alphaproteobacteria</taxon>
        <taxon>Hyphomicrobiales</taxon>
        <taxon>Rhizobiaceae</taxon>
        <taxon>Rhizobium/Agrobacterium group</taxon>
        <taxon>Agrobacterium</taxon>
        <taxon>Agrobacterium tumefaciens complex</taxon>
    </lineage>
</organism>
<proteinExistence type="predicted"/>
<protein>
    <submittedName>
        <fullName evidence="1">Uncharacterized protein</fullName>
    </submittedName>
</protein>